<protein>
    <submittedName>
        <fullName evidence="2">Uncharacterized protein</fullName>
    </submittedName>
</protein>
<name>A0A9W6R3D7_9PSEU</name>
<evidence type="ECO:0000313" key="3">
    <source>
        <dbReference type="Proteomes" id="UP001165136"/>
    </source>
</evidence>
<comment type="caution">
    <text evidence="2">The sequence shown here is derived from an EMBL/GenBank/DDBJ whole genome shotgun (WGS) entry which is preliminary data.</text>
</comment>
<keyword evidence="1" id="KW-1133">Transmembrane helix</keyword>
<keyword evidence="3" id="KW-1185">Reference proteome</keyword>
<keyword evidence="1" id="KW-0472">Membrane</keyword>
<evidence type="ECO:0000313" key="2">
    <source>
        <dbReference type="EMBL" id="GLY68101.1"/>
    </source>
</evidence>
<gene>
    <name evidence="2" type="ORF">Atai01_47200</name>
</gene>
<dbReference type="EMBL" id="BSTI01000010">
    <property type="protein sequence ID" value="GLY68101.1"/>
    <property type="molecule type" value="Genomic_DNA"/>
</dbReference>
<sequence length="60" mass="6651">MLPAAKATMSGNAMTFALTTIVFQSVVFYFGFGSGYVFPARSERLLGRGHHTVCQMRHRP</sequence>
<proteinExistence type="predicted"/>
<reference evidence="2" key="1">
    <citation type="submission" date="2023-03" db="EMBL/GenBank/DDBJ databases">
        <title>Amycolatopsis taiwanensis NBRC 103393.</title>
        <authorList>
            <person name="Ichikawa N."/>
            <person name="Sato H."/>
            <person name="Tonouchi N."/>
        </authorList>
    </citation>
    <scope>NUCLEOTIDE SEQUENCE</scope>
    <source>
        <strain evidence="2">NBRC 103393</strain>
    </source>
</reference>
<feature type="transmembrane region" description="Helical" evidence="1">
    <location>
        <begin position="16"/>
        <end position="38"/>
    </location>
</feature>
<keyword evidence="1" id="KW-0812">Transmembrane</keyword>
<accession>A0A9W6R3D7</accession>
<organism evidence="2 3">
    <name type="scientific">Amycolatopsis taiwanensis</name>
    <dbReference type="NCBI Taxonomy" id="342230"/>
    <lineage>
        <taxon>Bacteria</taxon>
        <taxon>Bacillati</taxon>
        <taxon>Actinomycetota</taxon>
        <taxon>Actinomycetes</taxon>
        <taxon>Pseudonocardiales</taxon>
        <taxon>Pseudonocardiaceae</taxon>
        <taxon>Amycolatopsis</taxon>
    </lineage>
</organism>
<dbReference type="Proteomes" id="UP001165136">
    <property type="component" value="Unassembled WGS sequence"/>
</dbReference>
<evidence type="ECO:0000256" key="1">
    <source>
        <dbReference type="SAM" id="Phobius"/>
    </source>
</evidence>
<dbReference type="AlphaFoldDB" id="A0A9W6R3D7"/>